<organism evidence="1 2">
    <name type="scientific">Rhabditophanes sp. KR3021</name>
    <dbReference type="NCBI Taxonomy" id="114890"/>
    <lineage>
        <taxon>Eukaryota</taxon>
        <taxon>Metazoa</taxon>
        <taxon>Ecdysozoa</taxon>
        <taxon>Nematoda</taxon>
        <taxon>Chromadorea</taxon>
        <taxon>Rhabditida</taxon>
        <taxon>Tylenchina</taxon>
        <taxon>Panagrolaimomorpha</taxon>
        <taxon>Strongyloidoidea</taxon>
        <taxon>Alloionematidae</taxon>
        <taxon>Rhabditophanes</taxon>
    </lineage>
</organism>
<name>A0AC35U027_9BILA</name>
<dbReference type="Proteomes" id="UP000095286">
    <property type="component" value="Unplaced"/>
</dbReference>
<dbReference type="WBParaSite" id="RSKR_0000637200.1">
    <property type="protein sequence ID" value="RSKR_0000637200.1"/>
    <property type="gene ID" value="RSKR_0000637200"/>
</dbReference>
<protein>
    <submittedName>
        <fullName evidence="2">Protein Malvolio</fullName>
    </submittedName>
</protein>
<proteinExistence type="predicted"/>
<evidence type="ECO:0000313" key="2">
    <source>
        <dbReference type="WBParaSite" id="RSKR_0000637200.1"/>
    </source>
</evidence>
<evidence type="ECO:0000313" key="1">
    <source>
        <dbReference type="Proteomes" id="UP000095286"/>
    </source>
</evidence>
<reference evidence="2" key="1">
    <citation type="submission" date="2016-11" db="UniProtKB">
        <authorList>
            <consortium name="WormBaseParasite"/>
        </authorList>
    </citation>
    <scope>IDENTIFICATION</scope>
    <source>
        <strain evidence="2">KR3021</strain>
    </source>
</reference>
<sequence>MVIDDSQEQTYEESNRRPTNLLRVRRQRESEQLEQRVEIPEGEDESWFSFRKLWTFTGPGWLMSIAYLDPGNIESDLQGGVTARYRLIWVLLFSHIIGLLLQRLSARLGVVSGRHMAEMAYEFYPKVPRLILWVGIEIAIIGSDMQEVLGTSIAIFIISQGYIPLWGGCLITILDTFTFLFIDNYGVRRLEFFFAFLITVMATSFGYEYFRDIPEQKDMAEGFIPFIHSYNREAIIQGIGIVGAVIMPHNLYLHSALVKSRRIIRTVKSRVSEANFYYFIESGLALLVSFLINLFVMTVFAHGLNGKTNNQIRLECEKNNFIVPEVDLVFPRNNETVDGTLYVGGMFLACTFGPAALYIWSFGILAAGQSSTMTGTYAGQYVMESFLNITWPKWKRVLVTRSIAIVPTLIVAFAADGVHNMTNMNDYLNCLQMICLPFALIPIITFTAHPQIMFDFKNSKPFNILASILSFSAIAINLWFFEDLVFRKFGYEWYVIFLFTFGAIFYIGFLSYLTLIACISMGLFKSNYLNTILKYETLENEYAAWKEEIHDETIEGGRENAVFESTQ</sequence>
<accession>A0AC35U027</accession>